<proteinExistence type="predicted"/>
<organism evidence="1 2">
    <name type="scientific">Microbispora corallina</name>
    <dbReference type="NCBI Taxonomy" id="83302"/>
    <lineage>
        <taxon>Bacteria</taxon>
        <taxon>Bacillati</taxon>
        <taxon>Actinomycetota</taxon>
        <taxon>Actinomycetes</taxon>
        <taxon>Streptosporangiales</taxon>
        <taxon>Streptosporangiaceae</taxon>
        <taxon>Microbispora</taxon>
    </lineage>
</organism>
<sequence>MVDNAQNEAGDQLTDHWARLDAFLRTDPRDAGCDATKDMLDVYAECLATGSDPSERFPGPHAHFLACGPCAQDLNGLLTALTGETSSRPSPP</sequence>
<reference evidence="1 2" key="1">
    <citation type="submission" date="2021-01" db="EMBL/GenBank/DDBJ databases">
        <title>Whole genome shotgun sequence of Microbispora corallina NBRC 16416.</title>
        <authorList>
            <person name="Komaki H."/>
            <person name="Tamura T."/>
        </authorList>
    </citation>
    <scope>NUCLEOTIDE SEQUENCE [LARGE SCALE GENOMIC DNA]</scope>
    <source>
        <strain evidence="1 2">NBRC 16416</strain>
    </source>
</reference>
<dbReference type="EMBL" id="BOOC01000054">
    <property type="protein sequence ID" value="GIH44239.1"/>
    <property type="molecule type" value="Genomic_DNA"/>
</dbReference>
<comment type="caution">
    <text evidence="1">The sequence shown here is derived from an EMBL/GenBank/DDBJ whole genome shotgun (WGS) entry which is preliminary data.</text>
</comment>
<dbReference type="Proteomes" id="UP000603904">
    <property type="component" value="Unassembled WGS sequence"/>
</dbReference>
<keyword evidence="2" id="KW-1185">Reference proteome</keyword>
<protein>
    <submittedName>
        <fullName evidence="1">Uncharacterized protein</fullName>
    </submittedName>
</protein>
<gene>
    <name evidence="1" type="ORF">Mco01_72390</name>
</gene>
<evidence type="ECO:0000313" key="1">
    <source>
        <dbReference type="EMBL" id="GIH44239.1"/>
    </source>
</evidence>
<name>A0ABQ4GAY7_9ACTN</name>
<evidence type="ECO:0000313" key="2">
    <source>
        <dbReference type="Proteomes" id="UP000603904"/>
    </source>
</evidence>
<accession>A0ABQ4GAY7</accession>